<feature type="compositionally biased region" description="Polar residues" evidence="1">
    <location>
        <begin position="37"/>
        <end position="49"/>
    </location>
</feature>
<keyword evidence="3" id="KW-1185">Reference proteome</keyword>
<proteinExistence type="predicted"/>
<dbReference type="GeneID" id="87886106"/>
<reference evidence="2" key="1">
    <citation type="journal article" date="2023" name="Mol. Phylogenet. Evol.">
        <title>Genome-scale phylogeny and comparative genomics of the fungal order Sordariales.</title>
        <authorList>
            <person name="Hensen N."/>
            <person name="Bonometti L."/>
            <person name="Westerberg I."/>
            <person name="Brannstrom I.O."/>
            <person name="Guillou S."/>
            <person name="Cros-Aarteil S."/>
            <person name="Calhoun S."/>
            <person name="Haridas S."/>
            <person name="Kuo A."/>
            <person name="Mondo S."/>
            <person name="Pangilinan J."/>
            <person name="Riley R."/>
            <person name="LaButti K."/>
            <person name="Andreopoulos B."/>
            <person name="Lipzen A."/>
            <person name="Chen C."/>
            <person name="Yan M."/>
            <person name="Daum C."/>
            <person name="Ng V."/>
            <person name="Clum A."/>
            <person name="Steindorff A."/>
            <person name="Ohm R.A."/>
            <person name="Martin F."/>
            <person name="Silar P."/>
            <person name="Natvig D.O."/>
            <person name="Lalanne C."/>
            <person name="Gautier V."/>
            <person name="Ament-Velasquez S.L."/>
            <person name="Kruys A."/>
            <person name="Hutchinson M.I."/>
            <person name="Powell A.J."/>
            <person name="Barry K."/>
            <person name="Miller A.N."/>
            <person name="Grigoriev I.V."/>
            <person name="Debuchy R."/>
            <person name="Gladieux P."/>
            <person name="Hiltunen Thoren M."/>
            <person name="Johannesson H."/>
        </authorList>
    </citation>
    <scope>NUCLEOTIDE SEQUENCE</scope>
    <source>
        <strain evidence="2">CBS 333.67</strain>
    </source>
</reference>
<evidence type="ECO:0000256" key="1">
    <source>
        <dbReference type="SAM" id="MobiDB-lite"/>
    </source>
</evidence>
<dbReference type="EMBL" id="JAUDZG010000008">
    <property type="protein sequence ID" value="KAK3301828.1"/>
    <property type="molecule type" value="Genomic_DNA"/>
</dbReference>
<evidence type="ECO:0000313" key="3">
    <source>
        <dbReference type="Proteomes" id="UP001273166"/>
    </source>
</evidence>
<name>A0AAJ0GKZ4_9PEZI</name>
<feature type="compositionally biased region" description="Basic and acidic residues" evidence="1">
    <location>
        <begin position="1"/>
        <end position="17"/>
    </location>
</feature>
<feature type="compositionally biased region" description="Basic and acidic residues" evidence="1">
    <location>
        <begin position="27"/>
        <end position="36"/>
    </location>
</feature>
<dbReference type="RefSeq" id="XP_062717608.1">
    <property type="nucleotide sequence ID" value="XM_062867277.1"/>
</dbReference>
<gene>
    <name evidence="2" type="ORF">B0T15DRAFT_497542</name>
</gene>
<organism evidence="2 3">
    <name type="scientific">Chaetomium strumarium</name>
    <dbReference type="NCBI Taxonomy" id="1170767"/>
    <lineage>
        <taxon>Eukaryota</taxon>
        <taxon>Fungi</taxon>
        <taxon>Dikarya</taxon>
        <taxon>Ascomycota</taxon>
        <taxon>Pezizomycotina</taxon>
        <taxon>Sordariomycetes</taxon>
        <taxon>Sordariomycetidae</taxon>
        <taxon>Sordariales</taxon>
        <taxon>Chaetomiaceae</taxon>
        <taxon>Chaetomium</taxon>
    </lineage>
</organism>
<dbReference type="Proteomes" id="UP001273166">
    <property type="component" value="Unassembled WGS sequence"/>
</dbReference>
<feature type="region of interest" description="Disordered" evidence="1">
    <location>
        <begin position="1"/>
        <end position="62"/>
    </location>
</feature>
<evidence type="ECO:0000313" key="2">
    <source>
        <dbReference type="EMBL" id="KAK3301828.1"/>
    </source>
</evidence>
<protein>
    <submittedName>
        <fullName evidence="2">Uncharacterized protein</fullName>
    </submittedName>
</protein>
<sequence>MSEHSPTRPAIEPRRASESVADNGTRTAEERGRERQSTSGTRARSTGANRQLARQPPASARHVVRGVDEAVAPTQHPQDRKGAPAVRLDMDLDVEIDLKAKIRGDLELSILDSEQTPR</sequence>
<accession>A0AAJ0GKZ4</accession>
<dbReference type="AlphaFoldDB" id="A0AAJ0GKZ4"/>
<reference evidence="2" key="2">
    <citation type="submission" date="2023-06" db="EMBL/GenBank/DDBJ databases">
        <authorList>
            <consortium name="Lawrence Berkeley National Laboratory"/>
            <person name="Mondo S.J."/>
            <person name="Hensen N."/>
            <person name="Bonometti L."/>
            <person name="Westerberg I."/>
            <person name="Brannstrom I.O."/>
            <person name="Guillou S."/>
            <person name="Cros-Aarteil S."/>
            <person name="Calhoun S."/>
            <person name="Haridas S."/>
            <person name="Kuo A."/>
            <person name="Pangilinan J."/>
            <person name="Riley R."/>
            <person name="Labutti K."/>
            <person name="Andreopoulos B."/>
            <person name="Lipzen A."/>
            <person name="Chen C."/>
            <person name="Yanf M."/>
            <person name="Daum C."/>
            <person name="Ng V."/>
            <person name="Clum A."/>
            <person name="Steindorff A."/>
            <person name="Ohm R."/>
            <person name="Martin F."/>
            <person name="Silar P."/>
            <person name="Natvig D."/>
            <person name="Lalanne C."/>
            <person name="Gautier V."/>
            <person name="Ament-Velasquez S.L."/>
            <person name="Kruys A."/>
            <person name="Hutchinson M.I."/>
            <person name="Powell A.J."/>
            <person name="Barry K."/>
            <person name="Miller A.N."/>
            <person name="Grigoriev I.V."/>
            <person name="Debuchy R."/>
            <person name="Gladieux P."/>
            <person name="Thoren M.H."/>
            <person name="Johannesson H."/>
        </authorList>
    </citation>
    <scope>NUCLEOTIDE SEQUENCE</scope>
    <source>
        <strain evidence="2">CBS 333.67</strain>
    </source>
</reference>
<comment type="caution">
    <text evidence="2">The sequence shown here is derived from an EMBL/GenBank/DDBJ whole genome shotgun (WGS) entry which is preliminary data.</text>
</comment>